<evidence type="ECO:0000256" key="1">
    <source>
        <dbReference type="SAM" id="MobiDB-lite"/>
    </source>
</evidence>
<evidence type="ECO:0000313" key="8">
    <source>
        <dbReference type="RefSeq" id="XP_035888478.1"/>
    </source>
</evidence>
<accession>A0A6J2MB72</accession>
<feature type="transmembrane region" description="Helical" evidence="2">
    <location>
        <begin position="166"/>
        <end position="190"/>
    </location>
</feature>
<keyword evidence="2" id="KW-1133">Transmembrane helix</keyword>
<dbReference type="AlphaFoldDB" id="A0A6J2MB72"/>
<dbReference type="InterPro" id="IPR032675">
    <property type="entry name" value="LRR_dom_sf"/>
</dbReference>
<evidence type="ECO:0000313" key="5">
    <source>
        <dbReference type="Proteomes" id="UP000504628"/>
    </source>
</evidence>
<organism evidence="5 7">
    <name type="scientific">Phyllostomus discolor</name>
    <name type="common">pale spear-nosed bat</name>
    <dbReference type="NCBI Taxonomy" id="89673"/>
    <lineage>
        <taxon>Eukaryota</taxon>
        <taxon>Metazoa</taxon>
        <taxon>Chordata</taxon>
        <taxon>Craniata</taxon>
        <taxon>Vertebrata</taxon>
        <taxon>Euteleostomi</taxon>
        <taxon>Mammalia</taxon>
        <taxon>Eutheria</taxon>
        <taxon>Laurasiatheria</taxon>
        <taxon>Chiroptera</taxon>
        <taxon>Yangochiroptera</taxon>
        <taxon>Phyllostomidae</taxon>
        <taxon>Phyllostominae</taxon>
        <taxon>Phyllostomus</taxon>
    </lineage>
</organism>
<dbReference type="EMBL" id="JABVXQ010000008">
    <property type="protein sequence ID" value="KAF6095211.1"/>
    <property type="molecule type" value="Genomic_DNA"/>
</dbReference>
<evidence type="ECO:0000313" key="4">
    <source>
        <dbReference type="EMBL" id="KAF6095211.1"/>
    </source>
</evidence>
<feature type="chain" id="PRO_5044641630" evidence="3">
    <location>
        <begin position="23"/>
        <end position="315"/>
    </location>
</feature>
<feature type="compositionally biased region" description="Acidic residues" evidence="1">
    <location>
        <begin position="306"/>
        <end position="315"/>
    </location>
</feature>
<dbReference type="Gene3D" id="3.80.10.10">
    <property type="entry name" value="Ribonuclease Inhibitor"/>
    <property type="match status" value="1"/>
</dbReference>
<feature type="region of interest" description="Disordered" evidence="1">
    <location>
        <begin position="203"/>
        <end position="315"/>
    </location>
</feature>
<dbReference type="Proteomes" id="UP000504628">
    <property type="component" value="Chromosome 8"/>
</dbReference>
<dbReference type="InterPro" id="IPR001611">
    <property type="entry name" value="Leu-rich_rpt"/>
</dbReference>
<evidence type="ECO:0000313" key="9">
    <source>
        <dbReference type="RefSeq" id="XP_035888479.1"/>
    </source>
</evidence>
<reference evidence="4 6" key="1">
    <citation type="journal article" date="2020" name="Nature">
        <title>Six reference-quality genomes reveal evolution of bat adaptations.</title>
        <authorList>
            <person name="Jebb D."/>
            <person name="Huang Z."/>
            <person name="Pippel M."/>
            <person name="Hughes G.M."/>
            <person name="Lavrichenko K."/>
            <person name="Devanna P."/>
            <person name="Winkler S."/>
            <person name="Jermiin L.S."/>
            <person name="Skirmuntt E.C."/>
            <person name="Katzourakis A."/>
            <person name="Burkitt-Gray L."/>
            <person name="Ray D.A."/>
            <person name="Sullivan K.A.M."/>
            <person name="Roscito J.G."/>
            <person name="Kirilenko B.M."/>
            <person name="Davalos L.M."/>
            <person name="Corthals A.P."/>
            <person name="Power M.L."/>
            <person name="Jones G."/>
            <person name="Ransome R.D."/>
            <person name="Dechmann D.K.N."/>
            <person name="Locatelli A.G."/>
            <person name="Puechmaille S.J."/>
            <person name="Fedrigo O."/>
            <person name="Jarvis E.D."/>
            <person name="Hiller M."/>
            <person name="Vernes S.C."/>
            <person name="Myers E.W."/>
            <person name="Teeling E.C."/>
        </authorList>
    </citation>
    <scope>NUCLEOTIDE SEQUENCE [LARGE SCALE GENOMIC DNA]</scope>
    <source>
        <strain evidence="4">Bat1K_MPI-CBG_1</strain>
    </source>
</reference>
<evidence type="ECO:0000313" key="6">
    <source>
        <dbReference type="Proteomes" id="UP000664940"/>
    </source>
</evidence>
<dbReference type="CTD" id="126364"/>
<dbReference type="KEGG" id="pdic:114502565"/>
<name>A0A6J2MB72_9CHIR</name>
<dbReference type="RefSeq" id="XP_028375378.1">
    <property type="nucleotide sequence ID" value="XM_028519577.2"/>
</dbReference>
<dbReference type="OrthoDB" id="9835318at2759"/>
<gene>
    <name evidence="7 8 9" type="primary">LRRC25</name>
    <name evidence="4" type="ORF">HJG60_012379</name>
</gene>
<dbReference type="RefSeq" id="XP_035888478.1">
    <property type="nucleotide sequence ID" value="XM_036032585.1"/>
</dbReference>
<dbReference type="Pfam" id="PF13855">
    <property type="entry name" value="LRR_8"/>
    <property type="match status" value="1"/>
</dbReference>
<dbReference type="InterPro" id="IPR039243">
    <property type="entry name" value="LRRC25"/>
</dbReference>
<dbReference type="RefSeq" id="XP_035888479.1">
    <property type="nucleotide sequence ID" value="XM_036032586.1"/>
</dbReference>
<dbReference type="Proteomes" id="UP000664940">
    <property type="component" value="Unassembled WGS sequence"/>
</dbReference>
<protein>
    <submittedName>
        <fullName evidence="4">Leucine rich repeat containing 25</fullName>
    </submittedName>
    <submittedName>
        <fullName evidence="7 8">Leucine-rich repeat-containing protein 25</fullName>
    </submittedName>
</protein>
<dbReference type="SUPFAM" id="SSF52058">
    <property type="entry name" value="L domain-like"/>
    <property type="match status" value="1"/>
</dbReference>
<dbReference type="GeneID" id="114502565"/>
<feature type="signal peptide" evidence="3">
    <location>
        <begin position="1"/>
        <end position="22"/>
    </location>
</feature>
<dbReference type="PANTHER" id="PTHR20878">
    <property type="entry name" value="LEUCINE-RICH REPEAT CONTAINING PROTEIN 25"/>
    <property type="match status" value="1"/>
</dbReference>
<keyword evidence="2" id="KW-0472">Membrane</keyword>
<sequence length="315" mass="34543">MGGALAWAPWLLLLLQDPCSLGLSCNVSLGTVNWTREFRTPCLNFSGQHLNLPWNTSLQAVGVRLLDLSANELRELPQTFFDTLHNLQILNVTYNPLEHVPAMLAELCSLDLKANCLCALAPWHKVRQDKNCSDPPLLQCLDERAGTWHNLSTFLESGCPPGLSSMTIGVLVASGGLLLGLFIAGSLLAWRFRARWAPSSQGLGKTWAAADGPRSGSGRQPRYSSRSHSPKQPADTLPRPPTPDYENVFVGQPPAEHQWTKHGAHPSEDNDLYMNYESLPQASQSPRQASQPIYGNLQALGQTPPVDEEYVIPGH</sequence>
<reference evidence="7 8" key="2">
    <citation type="submission" date="2025-04" db="UniProtKB">
        <authorList>
            <consortium name="RefSeq"/>
        </authorList>
    </citation>
    <scope>IDENTIFICATION</scope>
    <source>
        <tissue evidence="7 8">Muscle</tissue>
    </source>
</reference>
<evidence type="ECO:0000313" key="7">
    <source>
        <dbReference type="RefSeq" id="XP_028375378.1"/>
    </source>
</evidence>
<keyword evidence="2" id="KW-0812">Transmembrane</keyword>
<keyword evidence="5" id="KW-1185">Reference proteome</keyword>
<evidence type="ECO:0000256" key="3">
    <source>
        <dbReference type="SAM" id="SignalP"/>
    </source>
</evidence>
<keyword evidence="3" id="KW-0732">Signal</keyword>
<evidence type="ECO:0000256" key="2">
    <source>
        <dbReference type="SAM" id="Phobius"/>
    </source>
</evidence>
<proteinExistence type="predicted"/>
<feature type="compositionally biased region" description="Low complexity" evidence="1">
    <location>
        <begin position="278"/>
        <end position="292"/>
    </location>
</feature>
<dbReference type="PANTHER" id="PTHR20878:SF0">
    <property type="entry name" value="LEUCINE-RICH REPEAT-CONTAINING PROTEIN 25"/>
    <property type="match status" value="1"/>
</dbReference>